<evidence type="ECO:0000313" key="3">
    <source>
        <dbReference type="Proteomes" id="UP001412067"/>
    </source>
</evidence>
<dbReference type="Pfam" id="PF00587">
    <property type="entry name" value="tRNA-synt_2b"/>
    <property type="match status" value="1"/>
</dbReference>
<dbReference type="InterPro" id="IPR002317">
    <property type="entry name" value="Ser-tRNA-ligase_type_1"/>
</dbReference>
<name>A0ABR2MXI7_9ASPA</name>
<dbReference type="InterPro" id="IPR002314">
    <property type="entry name" value="aa-tRNA-synt_IIb"/>
</dbReference>
<protein>
    <recommendedName>
        <fullName evidence="1">Aminoacyl-tRNA synthetase class II (G/ P/ S/T) domain-containing protein</fullName>
    </recommendedName>
</protein>
<dbReference type="SUPFAM" id="SSF55681">
    <property type="entry name" value="Class II aaRS and biotin synthetases"/>
    <property type="match status" value="1"/>
</dbReference>
<dbReference type="Gene3D" id="3.30.930.10">
    <property type="entry name" value="Bira Bifunctional Protein, Domain 2"/>
    <property type="match status" value="1"/>
</dbReference>
<keyword evidence="3" id="KW-1185">Reference proteome</keyword>
<evidence type="ECO:0000313" key="2">
    <source>
        <dbReference type="EMBL" id="KAK8968912.1"/>
    </source>
</evidence>
<feature type="domain" description="Aminoacyl-tRNA synthetase class II (G/ P/ S/T)" evidence="1">
    <location>
        <begin position="20"/>
        <end position="96"/>
    </location>
</feature>
<proteinExistence type="predicted"/>
<accession>A0ABR2MXI7</accession>
<comment type="caution">
    <text evidence="2">The sequence shown here is derived from an EMBL/GenBank/DDBJ whole genome shotgun (WGS) entry which is preliminary data.</text>
</comment>
<sequence length="131" mass="15030">MRKDIMSKCAQLAQIDEELYKVTYEVDDKYLIATSEQPLCAYHLDDLIDPTSLPLRYAGISTCFREEADSHCRDTLGIFWSAPISKNRAILYHKPQREQILGDARGNALKLREMLPRAYRALLVVRQGASR</sequence>
<reference evidence="2 3" key="1">
    <citation type="journal article" date="2022" name="Nat. Plants">
        <title>Genomes of leafy and leafless Platanthera orchids illuminate the evolution of mycoheterotrophy.</title>
        <authorList>
            <person name="Li M.H."/>
            <person name="Liu K.W."/>
            <person name="Li Z."/>
            <person name="Lu H.C."/>
            <person name="Ye Q.L."/>
            <person name="Zhang D."/>
            <person name="Wang J.Y."/>
            <person name="Li Y.F."/>
            <person name="Zhong Z.M."/>
            <person name="Liu X."/>
            <person name="Yu X."/>
            <person name="Liu D.K."/>
            <person name="Tu X.D."/>
            <person name="Liu B."/>
            <person name="Hao Y."/>
            <person name="Liao X.Y."/>
            <person name="Jiang Y.T."/>
            <person name="Sun W.H."/>
            <person name="Chen J."/>
            <person name="Chen Y.Q."/>
            <person name="Ai Y."/>
            <person name="Zhai J.W."/>
            <person name="Wu S.S."/>
            <person name="Zhou Z."/>
            <person name="Hsiao Y.Y."/>
            <person name="Wu W.L."/>
            <person name="Chen Y.Y."/>
            <person name="Lin Y.F."/>
            <person name="Hsu J.L."/>
            <person name="Li C.Y."/>
            <person name="Wang Z.W."/>
            <person name="Zhao X."/>
            <person name="Zhong W.Y."/>
            <person name="Ma X.K."/>
            <person name="Ma L."/>
            <person name="Huang J."/>
            <person name="Chen G.Z."/>
            <person name="Huang M.Z."/>
            <person name="Huang L."/>
            <person name="Peng D.H."/>
            <person name="Luo Y.B."/>
            <person name="Zou S.Q."/>
            <person name="Chen S.P."/>
            <person name="Lan S."/>
            <person name="Tsai W.C."/>
            <person name="Van de Peer Y."/>
            <person name="Liu Z.J."/>
        </authorList>
    </citation>
    <scope>NUCLEOTIDE SEQUENCE [LARGE SCALE GENOMIC DNA]</scope>
    <source>
        <strain evidence="2">Lor288</strain>
    </source>
</reference>
<dbReference type="PANTHER" id="PTHR11778">
    <property type="entry name" value="SERYL-TRNA SYNTHETASE"/>
    <property type="match status" value="1"/>
</dbReference>
<dbReference type="InterPro" id="IPR045864">
    <property type="entry name" value="aa-tRNA-synth_II/BPL/LPL"/>
</dbReference>
<organism evidence="2 3">
    <name type="scientific">Platanthera guangdongensis</name>
    <dbReference type="NCBI Taxonomy" id="2320717"/>
    <lineage>
        <taxon>Eukaryota</taxon>
        <taxon>Viridiplantae</taxon>
        <taxon>Streptophyta</taxon>
        <taxon>Embryophyta</taxon>
        <taxon>Tracheophyta</taxon>
        <taxon>Spermatophyta</taxon>
        <taxon>Magnoliopsida</taxon>
        <taxon>Liliopsida</taxon>
        <taxon>Asparagales</taxon>
        <taxon>Orchidaceae</taxon>
        <taxon>Orchidoideae</taxon>
        <taxon>Orchideae</taxon>
        <taxon>Orchidinae</taxon>
        <taxon>Platanthera</taxon>
    </lineage>
</organism>
<dbReference type="Proteomes" id="UP001412067">
    <property type="component" value="Unassembled WGS sequence"/>
</dbReference>
<dbReference type="EMBL" id="JBBWWR010000003">
    <property type="protein sequence ID" value="KAK8968912.1"/>
    <property type="molecule type" value="Genomic_DNA"/>
</dbReference>
<evidence type="ECO:0000259" key="1">
    <source>
        <dbReference type="Pfam" id="PF00587"/>
    </source>
</evidence>
<gene>
    <name evidence="2" type="ORF">KSP40_PGU005908</name>
</gene>